<reference evidence="2 3" key="1">
    <citation type="submission" date="2019-03" db="EMBL/GenBank/DDBJ databases">
        <title>First draft genome of Liparis tanakae, snailfish: a comprehensive survey of snailfish specific genes.</title>
        <authorList>
            <person name="Kim W."/>
            <person name="Song I."/>
            <person name="Jeong J.-H."/>
            <person name="Kim D."/>
            <person name="Kim S."/>
            <person name="Ryu S."/>
            <person name="Song J.Y."/>
            <person name="Lee S.K."/>
        </authorList>
    </citation>
    <scope>NUCLEOTIDE SEQUENCE [LARGE SCALE GENOMIC DNA]</scope>
    <source>
        <tissue evidence="2">Muscle</tissue>
    </source>
</reference>
<feature type="compositionally biased region" description="Basic and acidic residues" evidence="1">
    <location>
        <begin position="32"/>
        <end position="47"/>
    </location>
</feature>
<gene>
    <name evidence="2" type="ORF">EYF80_012991</name>
</gene>
<sequence>MDAEVSPAVSSGEEASSRRPHTRPTRPQGEGHGTDIRPGDRDQEPQRKCLLSCTGLAHRTETDPHHDDPNPCSPDPAHIFL</sequence>
<evidence type="ECO:0000313" key="3">
    <source>
        <dbReference type="Proteomes" id="UP000314294"/>
    </source>
</evidence>
<feature type="region of interest" description="Disordered" evidence="1">
    <location>
        <begin position="1"/>
        <end position="81"/>
    </location>
</feature>
<proteinExistence type="predicted"/>
<dbReference type="Proteomes" id="UP000314294">
    <property type="component" value="Unassembled WGS sequence"/>
</dbReference>
<protein>
    <submittedName>
        <fullName evidence="2">Uncharacterized protein</fullName>
    </submittedName>
</protein>
<evidence type="ECO:0000256" key="1">
    <source>
        <dbReference type="SAM" id="MobiDB-lite"/>
    </source>
</evidence>
<feature type="compositionally biased region" description="Basic and acidic residues" evidence="1">
    <location>
        <begin position="58"/>
        <end position="69"/>
    </location>
</feature>
<dbReference type="EMBL" id="SRLO01000090">
    <property type="protein sequence ID" value="TNN76742.1"/>
    <property type="molecule type" value="Genomic_DNA"/>
</dbReference>
<organism evidence="2 3">
    <name type="scientific">Liparis tanakae</name>
    <name type="common">Tanaka's snailfish</name>
    <dbReference type="NCBI Taxonomy" id="230148"/>
    <lineage>
        <taxon>Eukaryota</taxon>
        <taxon>Metazoa</taxon>
        <taxon>Chordata</taxon>
        <taxon>Craniata</taxon>
        <taxon>Vertebrata</taxon>
        <taxon>Euteleostomi</taxon>
        <taxon>Actinopterygii</taxon>
        <taxon>Neopterygii</taxon>
        <taxon>Teleostei</taxon>
        <taxon>Neoteleostei</taxon>
        <taxon>Acanthomorphata</taxon>
        <taxon>Eupercaria</taxon>
        <taxon>Perciformes</taxon>
        <taxon>Cottioidei</taxon>
        <taxon>Cottales</taxon>
        <taxon>Liparidae</taxon>
        <taxon>Liparis</taxon>
    </lineage>
</organism>
<keyword evidence="3" id="KW-1185">Reference proteome</keyword>
<comment type="caution">
    <text evidence="2">The sequence shown here is derived from an EMBL/GenBank/DDBJ whole genome shotgun (WGS) entry which is preliminary data.</text>
</comment>
<evidence type="ECO:0000313" key="2">
    <source>
        <dbReference type="EMBL" id="TNN76742.1"/>
    </source>
</evidence>
<name>A0A4Z2IHD9_9TELE</name>
<accession>A0A4Z2IHD9</accession>
<dbReference type="AlphaFoldDB" id="A0A4Z2IHD9"/>